<evidence type="ECO:0008006" key="2">
    <source>
        <dbReference type="Google" id="ProtNLM"/>
    </source>
</evidence>
<dbReference type="InterPro" id="IPR036770">
    <property type="entry name" value="Ankyrin_rpt-contain_sf"/>
</dbReference>
<protein>
    <recommendedName>
        <fullName evidence="2">Ankyrin repeat protein</fullName>
    </recommendedName>
</protein>
<dbReference type="SUPFAM" id="SSF48403">
    <property type="entry name" value="Ankyrin repeat"/>
    <property type="match status" value="1"/>
</dbReference>
<reference evidence="1" key="1">
    <citation type="submission" date="2018-10" db="EMBL/GenBank/DDBJ databases">
        <title>Hidden diversity of soil giant viruses.</title>
        <authorList>
            <person name="Schulz F."/>
            <person name="Alteio L."/>
            <person name="Goudeau D."/>
            <person name="Ryan E.M."/>
            <person name="Malmstrom R.R."/>
            <person name="Blanchard J."/>
            <person name="Woyke T."/>
        </authorList>
    </citation>
    <scope>NUCLEOTIDE SEQUENCE</scope>
    <source>
        <strain evidence="1">HAV1</strain>
    </source>
</reference>
<sequence length="431" mass="49275">MPRRSNVKPKQAQMLDAINSGDLKKVDEIAKYVNLTKNAFSYLKIAVAADGEYPKIVDYFLKCTTEGDIPMLLDLAGKKNYLNIIKLLDSRGTNINLWNWNQLFITSISLGHAEIVRYIADQQKVNIFAFHKQTSFLLDTAEKSRMDILSIILNSDPLFLDYSSNLIKGAKWIFSCFVEKGLLDSIKLMHKISPEIPLKVWQNGLVDAVRCSHVEIVNYILDQKIILVNVSLYSTLIHTCLIPNREILEDSRVAKILGRLRSFAPNLTDACVQNFIRGNNICLVFTFATIKYLCEKFGAKLDNNHLMSACRDGSLPLINYIMDSGVDVSECIPSPMEIAITMENTGLMESLLIRGSDVKKLNPWIMRKYFHPMQYFWRSYRLFLGKVPLDKITGYPYDTMMKILNSIYDIFYQNRFPLVITHICLSYAAAE</sequence>
<dbReference type="InterPro" id="IPR002110">
    <property type="entry name" value="Ankyrin_rpt"/>
</dbReference>
<dbReference type="Gene3D" id="1.25.40.20">
    <property type="entry name" value="Ankyrin repeat-containing domain"/>
    <property type="match status" value="1"/>
</dbReference>
<name>A0A3G5A1L0_9VIRU</name>
<dbReference type="SMART" id="SM00248">
    <property type="entry name" value="ANK"/>
    <property type="match status" value="5"/>
</dbReference>
<accession>A0A3G5A1L0</accession>
<evidence type="ECO:0000313" key="1">
    <source>
        <dbReference type="EMBL" id="AYV81116.1"/>
    </source>
</evidence>
<proteinExistence type="predicted"/>
<organism evidence="1">
    <name type="scientific">Harvfovirus sp</name>
    <dbReference type="NCBI Taxonomy" id="2487768"/>
    <lineage>
        <taxon>Viruses</taxon>
        <taxon>Varidnaviria</taxon>
        <taxon>Bamfordvirae</taxon>
        <taxon>Nucleocytoviricota</taxon>
        <taxon>Megaviricetes</taxon>
        <taxon>Imitervirales</taxon>
        <taxon>Mimiviridae</taxon>
        <taxon>Klosneuvirinae</taxon>
    </lineage>
</organism>
<gene>
    <name evidence="1" type="ORF">Harvfovirus17_10</name>
</gene>
<dbReference type="EMBL" id="MK072259">
    <property type="protein sequence ID" value="AYV81116.1"/>
    <property type="molecule type" value="Genomic_DNA"/>
</dbReference>